<dbReference type="Gene3D" id="1.10.10.10">
    <property type="entry name" value="Winged helix-like DNA-binding domain superfamily/Winged helix DNA-binding domain"/>
    <property type="match status" value="1"/>
</dbReference>
<dbReference type="KEGG" id="cai:Caci_3563"/>
<dbReference type="SUPFAM" id="SSF48452">
    <property type="entry name" value="TPR-like"/>
    <property type="match status" value="1"/>
</dbReference>
<dbReference type="Pfam" id="PF00486">
    <property type="entry name" value="Trans_reg_C"/>
    <property type="match status" value="1"/>
</dbReference>
<dbReference type="SMART" id="SM00862">
    <property type="entry name" value="Trans_reg_C"/>
    <property type="match status" value="1"/>
</dbReference>
<dbReference type="GO" id="GO:0003677">
    <property type="term" value="F:DNA binding"/>
    <property type="evidence" value="ECO:0007669"/>
    <property type="project" value="UniProtKB-UniRule"/>
</dbReference>
<dbReference type="InParanoid" id="C7QAG9"/>
<gene>
    <name evidence="7" type="ordered locus">Caci_3563</name>
</gene>
<dbReference type="InterPro" id="IPR051677">
    <property type="entry name" value="AfsR-DnrI-RedD_regulator"/>
</dbReference>
<keyword evidence="2" id="KW-0805">Transcription regulation</keyword>
<dbReference type="InterPro" id="IPR005158">
    <property type="entry name" value="BTAD"/>
</dbReference>
<dbReference type="STRING" id="479433.Caci_3563"/>
<proteinExistence type="inferred from homology"/>
<dbReference type="GO" id="GO:0006355">
    <property type="term" value="P:regulation of DNA-templated transcription"/>
    <property type="evidence" value="ECO:0007669"/>
    <property type="project" value="InterPro"/>
</dbReference>
<dbReference type="InterPro" id="IPR036388">
    <property type="entry name" value="WH-like_DNA-bd_sf"/>
</dbReference>
<keyword evidence="4" id="KW-0804">Transcription</keyword>
<dbReference type="Gene3D" id="1.25.40.10">
    <property type="entry name" value="Tetratricopeptide repeat domain"/>
    <property type="match status" value="1"/>
</dbReference>
<dbReference type="AlphaFoldDB" id="C7QAG9"/>
<dbReference type="GO" id="GO:0000160">
    <property type="term" value="P:phosphorelay signal transduction system"/>
    <property type="evidence" value="ECO:0007669"/>
    <property type="project" value="InterPro"/>
</dbReference>
<protein>
    <submittedName>
        <fullName evidence="7">Transcriptional regulator, SARP family</fullName>
    </submittedName>
</protein>
<dbReference type="Proteomes" id="UP000000851">
    <property type="component" value="Chromosome"/>
</dbReference>
<dbReference type="HOGENOM" id="CLU_004665_0_1_11"/>
<dbReference type="InterPro" id="IPR001867">
    <property type="entry name" value="OmpR/PhoB-type_DNA-bd"/>
</dbReference>
<dbReference type="PANTHER" id="PTHR35807">
    <property type="entry name" value="TRANSCRIPTIONAL REGULATOR REDD-RELATED"/>
    <property type="match status" value="1"/>
</dbReference>
<accession>C7QAG9</accession>
<evidence type="ECO:0000256" key="2">
    <source>
        <dbReference type="ARBA" id="ARBA00023015"/>
    </source>
</evidence>
<dbReference type="SUPFAM" id="SSF46894">
    <property type="entry name" value="C-terminal effector domain of the bipartite response regulators"/>
    <property type="match status" value="1"/>
</dbReference>
<keyword evidence="3 5" id="KW-0238">DNA-binding</keyword>
<dbReference type="OrthoDB" id="4336084at2"/>
<evidence type="ECO:0000259" key="6">
    <source>
        <dbReference type="PROSITE" id="PS51755"/>
    </source>
</evidence>
<dbReference type="InterPro" id="IPR016032">
    <property type="entry name" value="Sig_transdc_resp-reg_C-effctor"/>
</dbReference>
<keyword evidence="8" id="KW-1185">Reference proteome</keyword>
<dbReference type="eggNOG" id="COG3629">
    <property type="taxonomic scope" value="Bacteria"/>
</dbReference>
<sequence length="261" mass="29128">MRFDILGPMEVCDGRTRLTPRAAKIRTLLAALLVSANTAVGTDTLITEIWGTNPPRTALHALRVYASEIRQMIAAMSDDPDRPALATWASGYCLELRSDMLDMLEFDRLCDEGQRAATNQCYELATENYRRALGLWRGPALLDVSCGVVLHSAARRLEERRIAAVKSRIDIDLRLRRHGQVVPELTELAARHPFNESLHVRLMVALHGSGRTGDALTVYRGLRDSLVAELGVEPNAQLQRVHLAMLTADQQVLDRQDLWAL</sequence>
<dbReference type="InterPro" id="IPR011990">
    <property type="entry name" value="TPR-like_helical_dom_sf"/>
</dbReference>
<dbReference type="SMART" id="SM01043">
    <property type="entry name" value="BTAD"/>
    <property type="match status" value="1"/>
</dbReference>
<reference evidence="7 8" key="1">
    <citation type="journal article" date="2009" name="Stand. Genomic Sci.">
        <title>Complete genome sequence of Catenulispora acidiphila type strain (ID 139908).</title>
        <authorList>
            <person name="Copeland A."/>
            <person name="Lapidus A."/>
            <person name="Glavina Del Rio T."/>
            <person name="Nolan M."/>
            <person name="Lucas S."/>
            <person name="Chen F."/>
            <person name="Tice H."/>
            <person name="Cheng J.F."/>
            <person name="Bruce D."/>
            <person name="Goodwin L."/>
            <person name="Pitluck S."/>
            <person name="Mikhailova N."/>
            <person name="Pati A."/>
            <person name="Ivanova N."/>
            <person name="Mavromatis K."/>
            <person name="Chen A."/>
            <person name="Palaniappan K."/>
            <person name="Chain P."/>
            <person name="Land M."/>
            <person name="Hauser L."/>
            <person name="Chang Y.J."/>
            <person name="Jeffries C.D."/>
            <person name="Chertkov O."/>
            <person name="Brettin T."/>
            <person name="Detter J.C."/>
            <person name="Han C."/>
            <person name="Ali Z."/>
            <person name="Tindall B.J."/>
            <person name="Goker M."/>
            <person name="Bristow J."/>
            <person name="Eisen J.A."/>
            <person name="Markowitz V."/>
            <person name="Hugenholtz P."/>
            <person name="Kyrpides N.C."/>
            <person name="Klenk H.P."/>
        </authorList>
    </citation>
    <scope>NUCLEOTIDE SEQUENCE [LARGE SCALE GENOMIC DNA]</scope>
    <source>
        <strain evidence="8">DSM 44928 / JCM 14897 / NBRC 102108 / NRRL B-24433 / ID139908</strain>
    </source>
</reference>
<dbReference type="RefSeq" id="WP_015792197.1">
    <property type="nucleotide sequence ID" value="NC_013131.1"/>
</dbReference>
<feature type="DNA-binding region" description="OmpR/PhoB-type" evidence="5">
    <location>
        <begin position="1"/>
        <end position="96"/>
    </location>
</feature>
<dbReference type="PANTHER" id="PTHR35807:SF1">
    <property type="entry name" value="TRANSCRIPTIONAL REGULATOR REDD"/>
    <property type="match status" value="1"/>
</dbReference>
<evidence type="ECO:0000256" key="1">
    <source>
        <dbReference type="ARBA" id="ARBA00005820"/>
    </source>
</evidence>
<evidence type="ECO:0000256" key="4">
    <source>
        <dbReference type="ARBA" id="ARBA00023163"/>
    </source>
</evidence>
<evidence type="ECO:0000313" key="7">
    <source>
        <dbReference type="EMBL" id="ACU72468.1"/>
    </source>
</evidence>
<name>C7QAG9_CATAD</name>
<comment type="similarity">
    <text evidence="1">Belongs to the AfsR/DnrI/RedD regulatory family.</text>
</comment>
<feature type="domain" description="OmpR/PhoB-type" evidence="6">
    <location>
        <begin position="1"/>
        <end position="96"/>
    </location>
</feature>
<dbReference type="EMBL" id="CP001700">
    <property type="protein sequence ID" value="ACU72468.1"/>
    <property type="molecule type" value="Genomic_DNA"/>
</dbReference>
<organism evidence="7 8">
    <name type="scientific">Catenulispora acidiphila (strain DSM 44928 / JCM 14897 / NBRC 102108 / NRRL B-24433 / ID139908)</name>
    <dbReference type="NCBI Taxonomy" id="479433"/>
    <lineage>
        <taxon>Bacteria</taxon>
        <taxon>Bacillati</taxon>
        <taxon>Actinomycetota</taxon>
        <taxon>Actinomycetes</taxon>
        <taxon>Catenulisporales</taxon>
        <taxon>Catenulisporaceae</taxon>
        <taxon>Catenulispora</taxon>
    </lineage>
</organism>
<evidence type="ECO:0000313" key="8">
    <source>
        <dbReference type="Proteomes" id="UP000000851"/>
    </source>
</evidence>
<dbReference type="Pfam" id="PF03704">
    <property type="entry name" value="BTAD"/>
    <property type="match status" value="1"/>
</dbReference>
<evidence type="ECO:0000256" key="3">
    <source>
        <dbReference type="ARBA" id="ARBA00023125"/>
    </source>
</evidence>
<dbReference type="CDD" id="cd15831">
    <property type="entry name" value="BTAD"/>
    <property type="match status" value="1"/>
</dbReference>
<evidence type="ECO:0000256" key="5">
    <source>
        <dbReference type="PROSITE-ProRule" id="PRU01091"/>
    </source>
</evidence>
<dbReference type="PROSITE" id="PS51755">
    <property type="entry name" value="OMPR_PHOB"/>
    <property type="match status" value="1"/>
</dbReference>